<name>A0A084VHE8_ANOSI</name>
<accession>A0A084VHE8</accession>
<keyword evidence="4" id="KW-1185">Reference proteome</keyword>
<keyword evidence="2" id="KW-0489">Methyltransferase</keyword>
<dbReference type="GO" id="GO:0032259">
    <property type="term" value="P:methylation"/>
    <property type="evidence" value="ECO:0007669"/>
    <property type="project" value="UniProtKB-KW"/>
</dbReference>
<dbReference type="EMBL" id="KE524842">
    <property type="protein sequence ID" value="KFB37392.1"/>
    <property type="molecule type" value="Genomic_DNA"/>
</dbReference>
<feature type="compositionally biased region" description="Polar residues" evidence="1">
    <location>
        <begin position="58"/>
        <end position="70"/>
    </location>
</feature>
<evidence type="ECO:0000313" key="4">
    <source>
        <dbReference type="Proteomes" id="UP000030765"/>
    </source>
</evidence>
<feature type="region of interest" description="Disordered" evidence="1">
    <location>
        <begin position="42"/>
        <end position="76"/>
    </location>
</feature>
<sequence>MAPVLEATSNDDKRSLCHRSGVNLTQFPVALRKVGHFRHPRTVSVRKSPSGGAPFDPSTANGGLSSATGNTTTTTTTTTTSWRAFDFSGAKICDFN</sequence>
<evidence type="ECO:0000256" key="1">
    <source>
        <dbReference type="SAM" id="MobiDB-lite"/>
    </source>
</evidence>
<reference evidence="2 4" key="1">
    <citation type="journal article" date="2014" name="BMC Genomics">
        <title>Genome sequence of Anopheles sinensis provides insight into genetics basis of mosquito competence for malaria parasites.</title>
        <authorList>
            <person name="Zhou D."/>
            <person name="Zhang D."/>
            <person name="Ding G."/>
            <person name="Shi L."/>
            <person name="Hou Q."/>
            <person name="Ye Y."/>
            <person name="Xu Y."/>
            <person name="Zhou H."/>
            <person name="Xiong C."/>
            <person name="Li S."/>
            <person name="Yu J."/>
            <person name="Hong S."/>
            <person name="Yu X."/>
            <person name="Zou P."/>
            <person name="Chen C."/>
            <person name="Chang X."/>
            <person name="Wang W."/>
            <person name="Lv Y."/>
            <person name="Sun Y."/>
            <person name="Ma L."/>
            <person name="Shen B."/>
            <person name="Zhu C."/>
        </authorList>
    </citation>
    <scope>NUCLEOTIDE SEQUENCE [LARGE SCALE GENOMIC DNA]</scope>
</reference>
<reference evidence="3" key="2">
    <citation type="submission" date="2020-05" db="UniProtKB">
        <authorList>
            <consortium name="EnsemblMetazoa"/>
        </authorList>
    </citation>
    <scope>IDENTIFICATION</scope>
</reference>
<gene>
    <name evidence="2" type="ORF">ZHAS_00004691</name>
</gene>
<proteinExistence type="predicted"/>
<dbReference type="EMBL" id="ATLV01013168">
    <property type="status" value="NOT_ANNOTATED_CDS"/>
    <property type="molecule type" value="Genomic_DNA"/>
</dbReference>
<keyword evidence="2" id="KW-0808">Transferase</keyword>
<dbReference type="EnsemblMetazoa" id="ASIC004691-RA">
    <property type="protein sequence ID" value="ASIC004691-PA"/>
    <property type="gene ID" value="ASIC004691"/>
</dbReference>
<organism evidence="2">
    <name type="scientific">Anopheles sinensis</name>
    <name type="common">Mosquito</name>
    <dbReference type="NCBI Taxonomy" id="74873"/>
    <lineage>
        <taxon>Eukaryota</taxon>
        <taxon>Metazoa</taxon>
        <taxon>Ecdysozoa</taxon>
        <taxon>Arthropoda</taxon>
        <taxon>Hexapoda</taxon>
        <taxon>Insecta</taxon>
        <taxon>Pterygota</taxon>
        <taxon>Neoptera</taxon>
        <taxon>Endopterygota</taxon>
        <taxon>Diptera</taxon>
        <taxon>Nematocera</taxon>
        <taxon>Culicoidea</taxon>
        <taxon>Culicidae</taxon>
        <taxon>Anophelinae</taxon>
        <taxon>Anopheles</taxon>
    </lineage>
</organism>
<dbReference type="GO" id="GO:0008168">
    <property type="term" value="F:methyltransferase activity"/>
    <property type="evidence" value="ECO:0007669"/>
    <property type="project" value="UniProtKB-KW"/>
</dbReference>
<protein>
    <submittedName>
        <fullName evidence="2 3">DNA N-6-adenine-methyltransferase (Dam)</fullName>
    </submittedName>
</protein>
<dbReference type="VEuPathDB" id="VectorBase:ASIC004691"/>
<evidence type="ECO:0000313" key="2">
    <source>
        <dbReference type="EMBL" id="KFB37392.1"/>
    </source>
</evidence>
<dbReference type="Proteomes" id="UP000030765">
    <property type="component" value="Unassembled WGS sequence"/>
</dbReference>
<evidence type="ECO:0000313" key="3">
    <source>
        <dbReference type="EnsemblMetazoa" id="ASIC004691-PA"/>
    </source>
</evidence>
<dbReference type="AlphaFoldDB" id="A0A084VHE8"/>